<name>A0A5B7EPC0_PORTR</name>
<sequence>MVESMREKEHIWDPKNELYNKKKLVQIVVRRNNCHFTRTVSLNASSHVAVESDEMNGETLAVRSSRRKKRVSPTPPPSRCPSVQLPEYLSKWEQLKYLVSTQMLDCHHNGGCCHRRPNPCPYKAEVLAARLAILEEQLREIDRLEARLKIHFTLLNSIQASAKCEY</sequence>
<feature type="coiled-coil region" evidence="1">
    <location>
        <begin position="124"/>
        <end position="154"/>
    </location>
</feature>
<dbReference type="EMBL" id="VSRR010003203">
    <property type="protein sequence ID" value="MPC35117.1"/>
    <property type="molecule type" value="Genomic_DNA"/>
</dbReference>
<keyword evidence="1" id="KW-0175">Coiled coil</keyword>
<evidence type="ECO:0000256" key="1">
    <source>
        <dbReference type="SAM" id="Coils"/>
    </source>
</evidence>
<reference evidence="3 4" key="1">
    <citation type="submission" date="2019-05" db="EMBL/GenBank/DDBJ databases">
        <title>Another draft genome of Portunus trituberculatus and its Hox gene families provides insights of decapod evolution.</title>
        <authorList>
            <person name="Jeong J.-H."/>
            <person name="Song I."/>
            <person name="Kim S."/>
            <person name="Choi T."/>
            <person name="Kim D."/>
            <person name="Ryu S."/>
            <person name="Kim W."/>
        </authorList>
    </citation>
    <scope>NUCLEOTIDE SEQUENCE [LARGE SCALE GENOMIC DNA]</scope>
    <source>
        <tissue evidence="3">Muscle</tissue>
    </source>
</reference>
<accession>A0A5B7EPC0</accession>
<dbReference type="AlphaFoldDB" id="A0A5B7EPC0"/>
<dbReference type="OrthoDB" id="6377893at2759"/>
<proteinExistence type="predicted"/>
<evidence type="ECO:0000313" key="3">
    <source>
        <dbReference type="EMBL" id="MPC35117.1"/>
    </source>
</evidence>
<evidence type="ECO:0000256" key="2">
    <source>
        <dbReference type="SAM" id="MobiDB-lite"/>
    </source>
</evidence>
<evidence type="ECO:0000313" key="4">
    <source>
        <dbReference type="Proteomes" id="UP000324222"/>
    </source>
</evidence>
<gene>
    <name evidence="3" type="ORF">E2C01_028531</name>
</gene>
<organism evidence="3 4">
    <name type="scientific">Portunus trituberculatus</name>
    <name type="common">Swimming crab</name>
    <name type="synonym">Neptunus trituberculatus</name>
    <dbReference type="NCBI Taxonomy" id="210409"/>
    <lineage>
        <taxon>Eukaryota</taxon>
        <taxon>Metazoa</taxon>
        <taxon>Ecdysozoa</taxon>
        <taxon>Arthropoda</taxon>
        <taxon>Crustacea</taxon>
        <taxon>Multicrustacea</taxon>
        <taxon>Malacostraca</taxon>
        <taxon>Eumalacostraca</taxon>
        <taxon>Eucarida</taxon>
        <taxon>Decapoda</taxon>
        <taxon>Pleocyemata</taxon>
        <taxon>Brachyura</taxon>
        <taxon>Eubrachyura</taxon>
        <taxon>Portunoidea</taxon>
        <taxon>Portunidae</taxon>
        <taxon>Portuninae</taxon>
        <taxon>Portunus</taxon>
    </lineage>
</organism>
<keyword evidence="4" id="KW-1185">Reference proteome</keyword>
<dbReference type="Proteomes" id="UP000324222">
    <property type="component" value="Unassembled WGS sequence"/>
</dbReference>
<protein>
    <submittedName>
        <fullName evidence="3">Uncharacterized protein</fullName>
    </submittedName>
</protein>
<comment type="caution">
    <text evidence="3">The sequence shown here is derived from an EMBL/GenBank/DDBJ whole genome shotgun (WGS) entry which is preliminary data.</text>
</comment>
<feature type="region of interest" description="Disordered" evidence="2">
    <location>
        <begin position="53"/>
        <end position="81"/>
    </location>
</feature>